<sequence length="138" mass="15082">MPEATGVIPPSCKSNYTVAPGDTCALIWRIMKIKQDDFFRLNPTLHIDGYGNCRLQVGQVVCIRGDITESTAGMSTPERKPPGVRPPPGAPPIKTLTDLSVVPVHPEPTKPAAVKLLEWLPMTFRTVTRENDIFTSTA</sequence>
<dbReference type="InterPro" id="IPR018392">
    <property type="entry name" value="LysM"/>
</dbReference>
<proteinExistence type="predicted"/>
<reference evidence="3 4" key="1">
    <citation type="submission" date="2016-07" db="EMBL/GenBank/DDBJ databases">
        <title>Pervasive Adenine N6-methylation of Active Genes in Fungi.</title>
        <authorList>
            <consortium name="DOE Joint Genome Institute"/>
            <person name="Mondo S.J."/>
            <person name="Dannebaum R.O."/>
            <person name="Kuo R.C."/>
            <person name="Labutti K."/>
            <person name="Haridas S."/>
            <person name="Kuo A."/>
            <person name="Salamov A."/>
            <person name="Ahrendt S.R."/>
            <person name="Lipzen A."/>
            <person name="Sullivan W."/>
            <person name="Andreopoulos W.B."/>
            <person name="Clum A."/>
            <person name="Lindquist E."/>
            <person name="Daum C."/>
            <person name="Ramamoorthy G.K."/>
            <person name="Gryganskyi A."/>
            <person name="Culley D."/>
            <person name="Magnuson J.K."/>
            <person name="James T.Y."/>
            <person name="O'Malley M.A."/>
            <person name="Stajich J.E."/>
            <person name="Spatafora J.W."/>
            <person name="Visel A."/>
            <person name="Grigoriev I.V."/>
        </authorList>
    </citation>
    <scope>NUCLEOTIDE SEQUENCE [LARGE SCALE GENOMIC DNA]</scope>
    <source>
        <strain evidence="3 4">CBS 129021</strain>
    </source>
</reference>
<dbReference type="InterPro" id="IPR036779">
    <property type="entry name" value="LysM_dom_sf"/>
</dbReference>
<feature type="domain" description="LysM" evidence="2">
    <location>
        <begin position="14"/>
        <end position="63"/>
    </location>
</feature>
<gene>
    <name evidence="3" type="ORF">BCR38DRAFT_486745</name>
</gene>
<organism evidence="3 4">
    <name type="scientific">Pseudomassariella vexata</name>
    <dbReference type="NCBI Taxonomy" id="1141098"/>
    <lineage>
        <taxon>Eukaryota</taxon>
        <taxon>Fungi</taxon>
        <taxon>Dikarya</taxon>
        <taxon>Ascomycota</taxon>
        <taxon>Pezizomycotina</taxon>
        <taxon>Sordariomycetes</taxon>
        <taxon>Xylariomycetidae</taxon>
        <taxon>Amphisphaeriales</taxon>
        <taxon>Pseudomassariaceae</taxon>
        <taxon>Pseudomassariella</taxon>
    </lineage>
</organism>
<accession>A0A1Y2DTJ7</accession>
<evidence type="ECO:0000313" key="3">
    <source>
        <dbReference type="EMBL" id="ORY62474.1"/>
    </source>
</evidence>
<dbReference type="SUPFAM" id="SSF54106">
    <property type="entry name" value="LysM domain"/>
    <property type="match status" value="1"/>
</dbReference>
<keyword evidence="4" id="KW-1185">Reference proteome</keyword>
<comment type="caution">
    <text evidence="3">The sequence shown here is derived from an EMBL/GenBank/DDBJ whole genome shotgun (WGS) entry which is preliminary data.</text>
</comment>
<dbReference type="InParanoid" id="A0A1Y2DTJ7"/>
<evidence type="ECO:0000256" key="1">
    <source>
        <dbReference type="SAM" id="MobiDB-lite"/>
    </source>
</evidence>
<dbReference type="AlphaFoldDB" id="A0A1Y2DTJ7"/>
<dbReference type="GeneID" id="63780279"/>
<evidence type="ECO:0000313" key="4">
    <source>
        <dbReference type="Proteomes" id="UP000193689"/>
    </source>
</evidence>
<dbReference type="Pfam" id="PF01476">
    <property type="entry name" value="LysM"/>
    <property type="match status" value="1"/>
</dbReference>
<feature type="region of interest" description="Disordered" evidence="1">
    <location>
        <begin position="71"/>
        <end position="92"/>
    </location>
</feature>
<dbReference type="SMART" id="SM00257">
    <property type="entry name" value="LysM"/>
    <property type="match status" value="1"/>
</dbReference>
<dbReference type="Gene3D" id="3.10.350.10">
    <property type="entry name" value="LysM domain"/>
    <property type="match status" value="1"/>
</dbReference>
<dbReference type="PROSITE" id="PS51782">
    <property type="entry name" value="LYSM"/>
    <property type="match status" value="1"/>
</dbReference>
<dbReference type="CDD" id="cd00118">
    <property type="entry name" value="LysM"/>
    <property type="match status" value="1"/>
</dbReference>
<dbReference type="Proteomes" id="UP000193689">
    <property type="component" value="Unassembled WGS sequence"/>
</dbReference>
<protein>
    <recommendedName>
        <fullName evidence="2">LysM domain-containing protein</fullName>
    </recommendedName>
</protein>
<name>A0A1Y2DTJ7_9PEZI</name>
<dbReference type="STRING" id="1141098.A0A1Y2DTJ7"/>
<dbReference type="EMBL" id="MCFJ01000009">
    <property type="protein sequence ID" value="ORY62474.1"/>
    <property type="molecule type" value="Genomic_DNA"/>
</dbReference>
<evidence type="ECO:0000259" key="2">
    <source>
        <dbReference type="PROSITE" id="PS51782"/>
    </source>
</evidence>
<dbReference type="RefSeq" id="XP_040714310.1">
    <property type="nucleotide sequence ID" value="XM_040864067.1"/>
</dbReference>